<reference evidence="2" key="1">
    <citation type="submission" date="2020-10" db="EMBL/GenBank/DDBJ databases">
        <authorList>
            <person name="Han B."/>
            <person name="Lu T."/>
            <person name="Zhao Q."/>
            <person name="Huang X."/>
            <person name="Zhao Y."/>
        </authorList>
    </citation>
    <scope>NUCLEOTIDE SEQUENCE</scope>
</reference>
<comment type="caution">
    <text evidence="2">The sequence shown here is derived from an EMBL/GenBank/DDBJ whole genome shotgun (WGS) entry which is preliminary data.</text>
</comment>
<accession>A0A811QWE2</accession>
<feature type="region of interest" description="Disordered" evidence="1">
    <location>
        <begin position="113"/>
        <end position="132"/>
    </location>
</feature>
<protein>
    <submittedName>
        <fullName evidence="2">Uncharacterized protein</fullName>
    </submittedName>
</protein>
<sequence length="132" mass="14455">MAGEGHDRKQREVRMSLPSAERAWAPYVDFLKTASSRCDPAMWCATSTEARRDMVWVGADAHAWRSFLLPSIDHQRLRLRAVSMLGTLGLAGSAGHSSSCRHATLSVEEMMKGNNDHAPEAPHVDADAAQQA</sequence>
<dbReference type="Proteomes" id="UP000604825">
    <property type="component" value="Unassembled WGS sequence"/>
</dbReference>
<gene>
    <name evidence="2" type="ORF">NCGR_LOCUS44710</name>
</gene>
<proteinExistence type="predicted"/>
<evidence type="ECO:0000313" key="2">
    <source>
        <dbReference type="EMBL" id="CAD6261289.1"/>
    </source>
</evidence>
<organism evidence="2 3">
    <name type="scientific">Miscanthus lutarioriparius</name>
    <dbReference type="NCBI Taxonomy" id="422564"/>
    <lineage>
        <taxon>Eukaryota</taxon>
        <taxon>Viridiplantae</taxon>
        <taxon>Streptophyta</taxon>
        <taxon>Embryophyta</taxon>
        <taxon>Tracheophyta</taxon>
        <taxon>Spermatophyta</taxon>
        <taxon>Magnoliopsida</taxon>
        <taxon>Liliopsida</taxon>
        <taxon>Poales</taxon>
        <taxon>Poaceae</taxon>
        <taxon>PACMAD clade</taxon>
        <taxon>Panicoideae</taxon>
        <taxon>Andropogonodae</taxon>
        <taxon>Andropogoneae</taxon>
        <taxon>Saccharinae</taxon>
        <taxon>Miscanthus</taxon>
    </lineage>
</organism>
<name>A0A811QWE2_9POAL</name>
<keyword evidence="3" id="KW-1185">Reference proteome</keyword>
<evidence type="ECO:0000313" key="3">
    <source>
        <dbReference type="Proteomes" id="UP000604825"/>
    </source>
</evidence>
<dbReference type="EMBL" id="CAJGYO010000011">
    <property type="protein sequence ID" value="CAD6261289.1"/>
    <property type="molecule type" value="Genomic_DNA"/>
</dbReference>
<evidence type="ECO:0000256" key="1">
    <source>
        <dbReference type="SAM" id="MobiDB-lite"/>
    </source>
</evidence>
<feature type="compositionally biased region" description="Basic and acidic residues" evidence="1">
    <location>
        <begin position="113"/>
        <end position="126"/>
    </location>
</feature>
<dbReference type="AlphaFoldDB" id="A0A811QWE2"/>